<organism evidence="2 3">
    <name type="scientific">Elysia marginata</name>
    <dbReference type="NCBI Taxonomy" id="1093978"/>
    <lineage>
        <taxon>Eukaryota</taxon>
        <taxon>Metazoa</taxon>
        <taxon>Spiralia</taxon>
        <taxon>Lophotrochozoa</taxon>
        <taxon>Mollusca</taxon>
        <taxon>Gastropoda</taxon>
        <taxon>Heterobranchia</taxon>
        <taxon>Euthyneura</taxon>
        <taxon>Panpulmonata</taxon>
        <taxon>Sacoglossa</taxon>
        <taxon>Placobranchoidea</taxon>
        <taxon>Plakobranchidae</taxon>
        <taxon>Elysia</taxon>
    </lineage>
</organism>
<protein>
    <submittedName>
        <fullName evidence="2">Uncharacterized protein</fullName>
    </submittedName>
</protein>
<comment type="caution">
    <text evidence="2">The sequence shown here is derived from an EMBL/GenBank/DDBJ whole genome shotgun (WGS) entry which is preliminary data.</text>
</comment>
<proteinExistence type="predicted"/>
<sequence>MSTITTTAATTKTSTTTKTTTTTTKQQQQQQQQSSSASVSFVMQMRALPSLPLSVSYHTGYPNKTGRKLGGSANHSTSRPVNNPTPSFAPLPTPWAI</sequence>
<accession>A0AAV4GFA3</accession>
<feature type="compositionally biased region" description="Low complexity" evidence="1">
    <location>
        <begin position="1"/>
        <end position="38"/>
    </location>
</feature>
<feature type="region of interest" description="Disordered" evidence="1">
    <location>
        <begin position="56"/>
        <end position="97"/>
    </location>
</feature>
<keyword evidence="3" id="KW-1185">Reference proteome</keyword>
<evidence type="ECO:0000313" key="3">
    <source>
        <dbReference type="Proteomes" id="UP000762676"/>
    </source>
</evidence>
<evidence type="ECO:0000256" key="1">
    <source>
        <dbReference type="SAM" id="MobiDB-lite"/>
    </source>
</evidence>
<dbReference type="EMBL" id="BMAT01008385">
    <property type="protein sequence ID" value="GFR83725.1"/>
    <property type="molecule type" value="Genomic_DNA"/>
</dbReference>
<reference evidence="2 3" key="1">
    <citation type="journal article" date="2021" name="Elife">
        <title>Chloroplast acquisition without the gene transfer in kleptoplastic sea slugs, Plakobranchus ocellatus.</title>
        <authorList>
            <person name="Maeda T."/>
            <person name="Takahashi S."/>
            <person name="Yoshida T."/>
            <person name="Shimamura S."/>
            <person name="Takaki Y."/>
            <person name="Nagai Y."/>
            <person name="Toyoda A."/>
            <person name="Suzuki Y."/>
            <person name="Arimoto A."/>
            <person name="Ishii H."/>
            <person name="Satoh N."/>
            <person name="Nishiyama T."/>
            <person name="Hasebe M."/>
            <person name="Maruyama T."/>
            <person name="Minagawa J."/>
            <person name="Obokata J."/>
            <person name="Shigenobu S."/>
        </authorList>
    </citation>
    <scope>NUCLEOTIDE SEQUENCE [LARGE SCALE GENOMIC DNA]</scope>
</reference>
<dbReference type="AlphaFoldDB" id="A0AAV4GFA3"/>
<dbReference type="Proteomes" id="UP000762676">
    <property type="component" value="Unassembled WGS sequence"/>
</dbReference>
<gene>
    <name evidence="2" type="ORF">ElyMa_004131500</name>
</gene>
<feature type="compositionally biased region" description="Polar residues" evidence="1">
    <location>
        <begin position="73"/>
        <end position="86"/>
    </location>
</feature>
<name>A0AAV4GFA3_9GAST</name>
<feature type="compositionally biased region" description="Pro residues" evidence="1">
    <location>
        <begin position="87"/>
        <end position="97"/>
    </location>
</feature>
<feature type="region of interest" description="Disordered" evidence="1">
    <location>
        <begin position="1"/>
        <end position="39"/>
    </location>
</feature>
<evidence type="ECO:0000313" key="2">
    <source>
        <dbReference type="EMBL" id="GFR83725.1"/>
    </source>
</evidence>